<dbReference type="AlphaFoldDB" id="A0A2T2NZF7"/>
<keyword evidence="6" id="KW-0732">Signal</keyword>
<dbReference type="InterPro" id="IPR012951">
    <property type="entry name" value="BBE"/>
</dbReference>
<dbReference type="Gene3D" id="3.40.462.20">
    <property type="match status" value="1"/>
</dbReference>
<keyword evidence="3" id="KW-0285">Flavoprotein</keyword>
<gene>
    <name evidence="8" type="ORF">BS50DRAFT_545758</name>
</gene>
<feature type="chain" id="PRO_5015507131" evidence="6">
    <location>
        <begin position="17"/>
        <end position="612"/>
    </location>
</feature>
<dbReference type="PROSITE" id="PS51387">
    <property type="entry name" value="FAD_PCMH"/>
    <property type="match status" value="1"/>
</dbReference>
<keyword evidence="9" id="KW-1185">Reference proteome</keyword>
<evidence type="ECO:0000256" key="3">
    <source>
        <dbReference type="ARBA" id="ARBA00022630"/>
    </source>
</evidence>
<evidence type="ECO:0000259" key="7">
    <source>
        <dbReference type="PROSITE" id="PS51387"/>
    </source>
</evidence>
<dbReference type="EMBL" id="KZ678131">
    <property type="protein sequence ID" value="PSN70815.1"/>
    <property type="molecule type" value="Genomic_DNA"/>
</dbReference>
<dbReference type="InterPro" id="IPR016169">
    <property type="entry name" value="FAD-bd_PCMH_sub2"/>
</dbReference>
<evidence type="ECO:0000313" key="9">
    <source>
        <dbReference type="Proteomes" id="UP000240883"/>
    </source>
</evidence>
<comment type="cofactor">
    <cofactor evidence="1">
        <name>FAD</name>
        <dbReference type="ChEBI" id="CHEBI:57692"/>
    </cofactor>
</comment>
<dbReference type="STRING" id="1448308.A0A2T2NZF7"/>
<keyword evidence="5" id="KW-0560">Oxidoreductase</keyword>
<dbReference type="Pfam" id="PF08031">
    <property type="entry name" value="BBE"/>
    <property type="match status" value="1"/>
</dbReference>
<sequence length="612" mass="65300">MRSFGFLIGLSAAANAASHCKSTPLDPSWPSLAEWASLNDTIGGNLIRTVPAASSCYGGNPFDSTASCDVVEDKWTNGTWHSMQPESIDYPIYANASCLPEGAPGYSPDRGCTIGGLPQHIVNATREEHVAVAMQWADKKNIRIVVKGTGHDLNGRSSGAFSLSIWTRNFNKLERNTAWSVGNSSATEDVFIVGSGQQWGNVLNEAMSQGRVVTTGQDPSVGLGGYIQGGGHGPLSRTYGLASNQVLQMRVVTVAGDILVADVTQNQDLFWALRGGGAGQYGVVTEYVIRHFPAPENVIFGVLKINPKDGTNASMQASWGAVATLLSHLPDLMDAGLAGAASAATGETAFKFFPELKNITRGAFEGLGMQQVLWALNSTEADMKALVAPVISAIQSNITGGAVSVELTTSVFEDYSSFFAVISGDNVAGSESVASSRLLGRRELTEIPHEDLLSHLKVAIQAQNKTSGTFATIGLQGGPGVRNADDARWGALHPSWRSAYLHFLVTGATVDSVAAGSPKAALKSAADWTEKNKEALWRTWAPETGAYMNEANPFNTQFPKDYYGDNYEGLLKIKDQVDPNYSLYVLAGVGSEDWEYDLDSGKLCRFDNATSY</sequence>
<evidence type="ECO:0000256" key="6">
    <source>
        <dbReference type="SAM" id="SignalP"/>
    </source>
</evidence>
<evidence type="ECO:0000256" key="4">
    <source>
        <dbReference type="ARBA" id="ARBA00022827"/>
    </source>
</evidence>
<organism evidence="8 9">
    <name type="scientific">Corynespora cassiicola Philippines</name>
    <dbReference type="NCBI Taxonomy" id="1448308"/>
    <lineage>
        <taxon>Eukaryota</taxon>
        <taxon>Fungi</taxon>
        <taxon>Dikarya</taxon>
        <taxon>Ascomycota</taxon>
        <taxon>Pezizomycotina</taxon>
        <taxon>Dothideomycetes</taxon>
        <taxon>Pleosporomycetidae</taxon>
        <taxon>Pleosporales</taxon>
        <taxon>Corynesporascaceae</taxon>
        <taxon>Corynespora</taxon>
    </lineage>
</organism>
<accession>A0A2T2NZF7</accession>
<dbReference type="InterPro" id="IPR006094">
    <property type="entry name" value="Oxid_FAD_bind_N"/>
</dbReference>
<dbReference type="SUPFAM" id="SSF56176">
    <property type="entry name" value="FAD-binding/transporter-associated domain-like"/>
    <property type="match status" value="1"/>
</dbReference>
<dbReference type="Pfam" id="PF01565">
    <property type="entry name" value="FAD_binding_4"/>
    <property type="match status" value="1"/>
</dbReference>
<proteinExistence type="inferred from homology"/>
<dbReference type="PANTHER" id="PTHR42973">
    <property type="entry name" value="BINDING OXIDOREDUCTASE, PUTATIVE (AFU_ORTHOLOGUE AFUA_1G17690)-RELATED"/>
    <property type="match status" value="1"/>
</dbReference>
<feature type="domain" description="FAD-binding PCMH-type" evidence="7">
    <location>
        <begin position="114"/>
        <end position="294"/>
    </location>
</feature>
<dbReference type="InterPro" id="IPR016166">
    <property type="entry name" value="FAD-bd_PCMH"/>
</dbReference>
<evidence type="ECO:0000256" key="5">
    <source>
        <dbReference type="ARBA" id="ARBA00023002"/>
    </source>
</evidence>
<evidence type="ECO:0000256" key="1">
    <source>
        <dbReference type="ARBA" id="ARBA00001974"/>
    </source>
</evidence>
<feature type="signal peptide" evidence="6">
    <location>
        <begin position="1"/>
        <end position="16"/>
    </location>
</feature>
<dbReference type="PANTHER" id="PTHR42973:SF39">
    <property type="entry name" value="FAD-BINDING PCMH-TYPE DOMAIN-CONTAINING PROTEIN"/>
    <property type="match status" value="1"/>
</dbReference>
<evidence type="ECO:0000313" key="8">
    <source>
        <dbReference type="EMBL" id="PSN70815.1"/>
    </source>
</evidence>
<evidence type="ECO:0000256" key="2">
    <source>
        <dbReference type="ARBA" id="ARBA00005466"/>
    </source>
</evidence>
<keyword evidence="4" id="KW-0274">FAD</keyword>
<reference evidence="8 9" key="1">
    <citation type="journal article" date="2018" name="Front. Microbiol.">
        <title>Genome-Wide Analysis of Corynespora cassiicola Leaf Fall Disease Putative Effectors.</title>
        <authorList>
            <person name="Lopez D."/>
            <person name="Ribeiro S."/>
            <person name="Label P."/>
            <person name="Fumanal B."/>
            <person name="Venisse J.S."/>
            <person name="Kohler A."/>
            <person name="de Oliveira R.R."/>
            <person name="Labutti K."/>
            <person name="Lipzen A."/>
            <person name="Lail K."/>
            <person name="Bauer D."/>
            <person name="Ohm R.A."/>
            <person name="Barry K.W."/>
            <person name="Spatafora J."/>
            <person name="Grigoriev I.V."/>
            <person name="Martin F.M."/>
            <person name="Pujade-Renaud V."/>
        </authorList>
    </citation>
    <scope>NUCLEOTIDE SEQUENCE [LARGE SCALE GENOMIC DNA]</scope>
    <source>
        <strain evidence="8 9">Philippines</strain>
    </source>
</reference>
<dbReference type="GO" id="GO:0016491">
    <property type="term" value="F:oxidoreductase activity"/>
    <property type="evidence" value="ECO:0007669"/>
    <property type="project" value="UniProtKB-KW"/>
</dbReference>
<dbReference type="OrthoDB" id="9983560at2759"/>
<dbReference type="Proteomes" id="UP000240883">
    <property type="component" value="Unassembled WGS sequence"/>
</dbReference>
<comment type="similarity">
    <text evidence="2">Belongs to the oxygen-dependent FAD-linked oxidoreductase family.</text>
</comment>
<dbReference type="InterPro" id="IPR050416">
    <property type="entry name" value="FAD-linked_Oxidoreductase"/>
</dbReference>
<dbReference type="GO" id="GO:0071949">
    <property type="term" value="F:FAD binding"/>
    <property type="evidence" value="ECO:0007669"/>
    <property type="project" value="InterPro"/>
</dbReference>
<protein>
    <submittedName>
        <fullName evidence="8">Putative isoamyl alcohol oxidase</fullName>
    </submittedName>
</protein>
<dbReference type="Gene3D" id="3.30.465.10">
    <property type="match status" value="1"/>
</dbReference>
<name>A0A2T2NZF7_CORCC</name>
<dbReference type="InterPro" id="IPR036318">
    <property type="entry name" value="FAD-bd_PCMH-like_sf"/>
</dbReference>